<evidence type="ECO:0000256" key="12">
    <source>
        <dbReference type="PIRSR" id="PIRSR600760-2"/>
    </source>
</evidence>
<evidence type="ECO:0000256" key="4">
    <source>
        <dbReference type="ARBA" id="ARBA00009759"/>
    </source>
</evidence>
<dbReference type="EMBL" id="JACIIZ010000008">
    <property type="protein sequence ID" value="MBB6252440.1"/>
    <property type="molecule type" value="Genomic_DNA"/>
</dbReference>
<keyword evidence="8 12" id="KW-0460">Magnesium</keyword>
<evidence type="ECO:0000256" key="1">
    <source>
        <dbReference type="ARBA" id="ARBA00001033"/>
    </source>
</evidence>
<dbReference type="GO" id="GO:0004401">
    <property type="term" value="F:histidinol-phosphatase activity"/>
    <property type="evidence" value="ECO:0007669"/>
    <property type="project" value="UniProtKB-UniRule"/>
</dbReference>
<feature type="binding site" evidence="12">
    <location>
        <position position="94"/>
    </location>
    <ligand>
        <name>Mg(2+)</name>
        <dbReference type="ChEBI" id="CHEBI:18420"/>
        <label>1</label>
        <note>catalytic</note>
    </ligand>
</feature>
<dbReference type="SUPFAM" id="SSF56655">
    <property type="entry name" value="Carbohydrate phosphatase"/>
    <property type="match status" value="1"/>
</dbReference>
<dbReference type="PRINTS" id="PR00377">
    <property type="entry name" value="IMPHPHTASES"/>
</dbReference>
<feature type="binding site" evidence="12">
    <location>
        <position position="215"/>
    </location>
    <ligand>
        <name>Mg(2+)</name>
        <dbReference type="ChEBI" id="CHEBI:18420"/>
        <label>1</label>
        <note>catalytic</note>
    </ligand>
</feature>
<dbReference type="GO" id="GO:0046872">
    <property type="term" value="F:metal ion binding"/>
    <property type="evidence" value="ECO:0007669"/>
    <property type="project" value="UniProtKB-KW"/>
</dbReference>
<dbReference type="InterPro" id="IPR000760">
    <property type="entry name" value="Inositol_monophosphatase-like"/>
</dbReference>
<comment type="similarity">
    <text evidence="4">Belongs to the inositol monophosphatase superfamily.</text>
</comment>
<dbReference type="GO" id="GO:0052834">
    <property type="term" value="F:inositol monophosphate phosphatase activity"/>
    <property type="evidence" value="ECO:0007669"/>
    <property type="project" value="UniProtKB-EC"/>
</dbReference>
<dbReference type="NCBIfam" id="TIGR02067">
    <property type="entry name" value="his_9_HisN"/>
    <property type="match status" value="1"/>
</dbReference>
<comment type="pathway">
    <text evidence="3">Amino-acid biosynthesis; L-histidine biosynthesis; L-histidine from 5-phospho-alpha-D-ribose 1-diphosphate: step 8/9.</text>
</comment>
<gene>
    <name evidence="13" type="ORF">FHS74_003000</name>
</gene>
<feature type="binding site" evidence="12">
    <location>
        <position position="75"/>
    </location>
    <ligand>
        <name>Mg(2+)</name>
        <dbReference type="ChEBI" id="CHEBI:18420"/>
        <label>1</label>
        <note>catalytic</note>
    </ligand>
</feature>
<evidence type="ECO:0000256" key="3">
    <source>
        <dbReference type="ARBA" id="ARBA00004970"/>
    </source>
</evidence>
<dbReference type="Proteomes" id="UP000539175">
    <property type="component" value="Unassembled WGS sequence"/>
</dbReference>
<dbReference type="Gene3D" id="3.30.540.10">
    <property type="entry name" value="Fructose-1,6-Bisphosphatase, subunit A, domain 1"/>
    <property type="match status" value="1"/>
</dbReference>
<dbReference type="InterPro" id="IPR020583">
    <property type="entry name" value="Inositol_monoP_metal-BS"/>
</dbReference>
<sequence>MTTPVPSQPVSGDLIALAHRMAESAGAVIRRYFRADVEIDAKSNLTPVTIADRQAEEALRAILAAERPDDGILGEELGTHGLDREYVWVLDPIDGTKSFMTGRPIFGTLIGLLRQGRPVLGIIDQPILGERWIGGVGYPTRFNGKPVRTRACPTLAEATVTTTSPDMFKGEEAERFARLKAASRYVVYGSDCYGYAQVANGWLDISVERDLAPWDWAALVPVVEGAGGRMTDWQGRDLVLGAVGEVVASGDIRSHAEALAIMGGKGD</sequence>
<keyword evidence="6 12" id="KW-0479">Metal-binding</keyword>
<dbReference type="AlphaFoldDB" id="A0A7X0AYM7"/>
<evidence type="ECO:0000256" key="8">
    <source>
        <dbReference type="ARBA" id="ARBA00022842"/>
    </source>
</evidence>
<dbReference type="FunFam" id="3.30.540.10:FF:000003">
    <property type="entry name" value="Inositol-1-monophosphatase"/>
    <property type="match status" value="1"/>
</dbReference>
<evidence type="ECO:0000256" key="9">
    <source>
        <dbReference type="ARBA" id="ARBA00023102"/>
    </source>
</evidence>
<comment type="catalytic activity">
    <reaction evidence="1">
        <text>a myo-inositol phosphate + H2O = myo-inositol + phosphate</text>
        <dbReference type="Rhea" id="RHEA:24056"/>
        <dbReference type="ChEBI" id="CHEBI:15377"/>
        <dbReference type="ChEBI" id="CHEBI:17268"/>
        <dbReference type="ChEBI" id="CHEBI:43474"/>
        <dbReference type="ChEBI" id="CHEBI:84139"/>
        <dbReference type="EC" id="3.1.3.25"/>
    </reaction>
</comment>
<dbReference type="InterPro" id="IPR011809">
    <property type="entry name" value="His_9_proposed"/>
</dbReference>
<keyword evidence="5" id="KW-0028">Amino-acid biosynthesis</keyword>
<dbReference type="EC" id="3.1.3.15" evidence="11"/>
<evidence type="ECO:0000256" key="6">
    <source>
        <dbReference type="ARBA" id="ARBA00022723"/>
    </source>
</evidence>
<dbReference type="CDD" id="cd01641">
    <property type="entry name" value="Bacterial_IMPase_like_1"/>
    <property type="match status" value="1"/>
</dbReference>
<evidence type="ECO:0000256" key="7">
    <source>
        <dbReference type="ARBA" id="ARBA00022801"/>
    </source>
</evidence>
<dbReference type="PROSITE" id="PS00629">
    <property type="entry name" value="IMP_1"/>
    <property type="match status" value="1"/>
</dbReference>
<keyword evidence="7" id="KW-0378">Hydrolase</keyword>
<comment type="cofactor">
    <cofactor evidence="2 12">
        <name>Mg(2+)</name>
        <dbReference type="ChEBI" id="CHEBI:18420"/>
    </cofactor>
</comment>
<evidence type="ECO:0000256" key="11">
    <source>
        <dbReference type="NCBIfam" id="TIGR02067"/>
    </source>
</evidence>
<dbReference type="GO" id="GO:0000105">
    <property type="term" value="P:L-histidine biosynthetic process"/>
    <property type="evidence" value="ECO:0007669"/>
    <property type="project" value="UniProtKB-UniRule"/>
</dbReference>
<evidence type="ECO:0000313" key="13">
    <source>
        <dbReference type="EMBL" id="MBB6252440.1"/>
    </source>
</evidence>
<dbReference type="RefSeq" id="WP_184801875.1">
    <property type="nucleotide sequence ID" value="NZ_JACIIZ010000008.1"/>
</dbReference>
<feature type="binding site" evidence="12">
    <location>
        <position position="93"/>
    </location>
    <ligand>
        <name>Mg(2+)</name>
        <dbReference type="ChEBI" id="CHEBI:18420"/>
        <label>2</label>
    </ligand>
</feature>
<dbReference type="InterPro" id="IPR051090">
    <property type="entry name" value="Inositol_monoP_superfamily"/>
</dbReference>
<comment type="caution">
    <text evidence="13">The sequence shown here is derived from an EMBL/GenBank/DDBJ whole genome shotgun (WGS) entry which is preliminary data.</text>
</comment>
<name>A0A7X0AYM7_9PROT</name>
<evidence type="ECO:0000256" key="10">
    <source>
        <dbReference type="ARBA" id="ARBA00049158"/>
    </source>
</evidence>
<keyword evidence="9" id="KW-0368">Histidine biosynthesis</keyword>
<evidence type="ECO:0000256" key="2">
    <source>
        <dbReference type="ARBA" id="ARBA00001946"/>
    </source>
</evidence>
<dbReference type="UniPathway" id="UPA00031">
    <property type="reaction ID" value="UER00013"/>
</dbReference>
<dbReference type="Pfam" id="PF00459">
    <property type="entry name" value="Inositol_P"/>
    <property type="match status" value="1"/>
</dbReference>
<dbReference type="PANTHER" id="PTHR43200:SF6">
    <property type="entry name" value="3'(2'),5'-BISPHOSPHATE NUCLEOTIDASE"/>
    <property type="match status" value="1"/>
</dbReference>
<organism evidence="13 14">
    <name type="scientific">Nitrospirillum iridis</name>
    <dbReference type="NCBI Taxonomy" id="765888"/>
    <lineage>
        <taxon>Bacteria</taxon>
        <taxon>Pseudomonadati</taxon>
        <taxon>Pseudomonadota</taxon>
        <taxon>Alphaproteobacteria</taxon>
        <taxon>Rhodospirillales</taxon>
        <taxon>Azospirillaceae</taxon>
        <taxon>Nitrospirillum</taxon>
    </lineage>
</organism>
<protein>
    <recommendedName>
        <fullName evidence="11">Histidinol-phosphatase</fullName>
        <ecNumber evidence="11">3.1.3.15</ecNumber>
    </recommendedName>
</protein>
<proteinExistence type="inferred from homology"/>
<accession>A0A7X0AYM7</accession>
<feature type="binding site" evidence="12">
    <location>
        <position position="91"/>
    </location>
    <ligand>
        <name>Mg(2+)</name>
        <dbReference type="ChEBI" id="CHEBI:18420"/>
        <label>1</label>
        <note>catalytic</note>
    </ligand>
</feature>
<keyword evidence="14" id="KW-1185">Reference proteome</keyword>
<reference evidence="13 14" key="1">
    <citation type="submission" date="2020-08" db="EMBL/GenBank/DDBJ databases">
        <title>Genomic Encyclopedia of Type Strains, Phase IV (KMG-IV): sequencing the most valuable type-strain genomes for metagenomic binning, comparative biology and taxonomic classification.</title>
        <authorList>
            <person name="Goeker M."/>
        </authorList>
    </citation>
    <scope>NUCLEOTIDE SEQUENCE [LARGE SCALE GENOMIC DNA]</scope>
    <source>
        <strain evidence="13 14">DSM 22198</strain>
    </source>
</reference>
<dbReference type="PANTHER" id="PTHR43200">
    <property type="entry name" value="PHOSPHATASE"/>
    <property type="match status" value="1"/>
</dbReference>
<evidence type="ECO:0000313" key="14">
    <source>
        <dbReference type="Proteomes" id="UP000539175"/>
    </source>
</evidence>
<dbReference type="Gene3D" id="3.40.190.80">
    <property type="match status" value="1"/>
</dbReference>
<comment type="catalytic activity">
    <reaction evidence="10">
        <text>L-histidinol phosphate + H2O = L-histidinol + phosphate</text>
        <dbReference type="Rhea" id="RHEA:14465"/>
        <dbReference type="ChEBI" id="CHEBI:15377"/>
        <dbReference type="ChEBI" id="CHEBI:43474"/>
        <dbReference type="ChEBI" id="CHEBI:57699"/>
        <dbReference type="ChEBI" id="CHEBI:57980"/>
        <dbReference type="EC" id="3.1.3.15"/>
    </reaction>
</comment>
<evidence type="ECO:0000256" key="5">
    <source>
        <dbReference type="ARBA" id="ARBA00022605"/>
    </source>
</evidence>